<evidence type="ECO:0008006" key="4">
    <source>
        <dbReference type="Google" id="ProtNLM"/>
    </source>
</evidence>
<reference evidence="2 3" key="1">
    <citation type="submission" date="2020-08" db="EMBL/GenBank/DDBJ databases">
        <title>Sequencing the genomes of 1000 actinobacteria strains.</title>
        <authorList>
            <person name="Klenk H.-P."/>
        </authorList>
    </citation>
    <scope>NUCLEOTIDE SEQUENCE [LARGE SCALE GENOMIC DNA]</scope>
    <source>
        <strain evidence="2 3">DSM 20419</strain>
    </source>
</reference>
<evidence type="ECO:0000313" key="3">
    <source>
        <dbReference type="Proteomes" id="UP000545286"/>
    </source>
</evidence>
<gene>
    <name evidence="2" type="ORF">FHX72_003146</name>
</gene>
<accession>A0A7W4URX6</accession>
<name>A0A7W4URX6_9MICO</name>
<dbReference type="RefSeq" id="WP_221186990.1">
    <property type="nucleotide sequence ID" value="NZ_JACHWJ010000005.1"/>
</dbReference>
<organism evidence="2 3">
    <name type="scientific">Pseudoclavibacter helvolus</name>
    <dbReference type="NCBI Taxonomy" id="255205"/>
    <lineage>
        <taxon>Bacteria</taxon>
        <taxon>Bacillati</taxon>
        <taxon>Actinomycetota</taxon>
        <taxon>Actinomycetes</taxon>
        <taxon>Micrococcales</taxon>
        <taxon>Microbacteriaceae</taxon>
        <taxon>Pseudoclavibacter</taxon>
    </lineage>
</organism>
<dbReference type="Pfam" id="PF00805">
    <property type="entry name" value="Pentapeptide"/>
    <property type="match status" value="1"/>
</dbReference>
<dbReference type="AlphaFoldDB" id="A0A7W4URX6"/>
<evidence type="ECO:0000313" key="2">
    <source>
        <dbReference type="EMBL" id="MBB2958994.1"/>
    </source>
</evidence>
<protein>
    <recommendedName>
        <fullName evidence="4">Pentapeptide repeat-containing protein</fullName>
    </recommendedName>
</protein>
<comment type="caution">
    <text evidence="2">The sequence shown here is derived from an EMBL/GenBank/DDBJ whole genome shotgun (WGS) entry which is preliminary data.</text>
</comment>
<dbReference type="Gene3D" id="2.160.20.80">
    <property type="entry name" value="E3 ubiquitin-protein ligase SopA"/>
    <property type="match status" value="1"/>
</dbReference>
<dbReference type="InterPro" id="IPR001646">
    <property type="entry name" value="5peptide_repeat"/>
</dbReference>
<keyword evidence="3" id="KW-1185">Reference proteome</keyword>
<sequence>MSPDDPREQLRHRPSVPMPVAGEHVSGRPAGGPGGESAPGAGAGRGAAVDEARFKSDCANCVALCCSALGFSRGDDFAHEKPAGRPCRNLDANLGCSIHAVLLERGYRGCTVFECHGSGQRVTQETFGGGDWRESDELRDAMFAVFPLVRQLHEVLWLLSAARRRTTDRRLLQRIDALFEEIDAQAASPDVAALRAAVESSRPAAGELFGAVSREVRRVHAPRRRASGAWSTVEARGVYLGTDFSGGDLRAVELRGALLIAAKLRGADLRWADLLGADLRDAELHGADLRHVLHLTQTQLAAAFGDEHTQLPDSLTRPRHWA</sequence>
<dbReference type="Proteomes" id="UP000545286">
    <property type="component" value="Unassembled WGS sequence"/>
</dbReference>
<dbReference type="EMBL" id="JACHWJ010000005">
    <property type="protein sequence ID" value="MBB2958994.1"/>
    <property type="molecule type" value="Genomic_DNA"/>
</dbReference>
<feature type="region of interest" description="Disordered" evidence="1">
    <location>
        <begin position="1"/>
        <end position="44"/>
    </location>
</feature>
<feature type="compositionally biased region" description="Basic and acidic residues" evidence="1">
    <location>
        <begin position="1"/>
        <end position="11"/>
    </location>
</feature>
<feature type="compositionally biased region" description="Gly residues" evidence="1">
    <location>
        <begin position="29"/>
        <end position="44"/>
    </location>
</feature>
<proteinExistence type="predicted"/>
<dbReference type="SUPFAM" id="SSF141571">
    <property type="entry name" value="Pentapeptide repeat-like"/>
    <property type="match status" value="1"/>
</dbReference>
<evidence type="ECO:0000256" key="1">
    <source>
        <dbReference type="SAM" id="MobiDB-lite"/>
    </source>
</evidence>